<keyword evidence="1" id="KW-0548">Nucleotidyltransferase</keyword>
<keyword evidence="1" id="KW-0808">Transferase</keyword>
<dbReference type="InterPro" id="IPR036691">
    <property type="entry name" value="Endo/exonu/phosph_ase_sf"/>
</dbReference>
<feature type="non-terminal residue" evidence="1">
    <location>
        <position position="277"/>
    </location>
</feature>
<sequence>MKILDQHNLSVINDASHTYKSSKSVIDLIITTEDLLPKTTDFNTNHNYNISDHWPVQINIILNKPVHTTQITNWDTFNNSLVELTYVTQPSINSSSDLNNEVAKFNCNIVIALSNATKAVKTKERPIKLPPDVKAMIKIKVKLQRLFSNTQSQLTKNNINYINNKIKKVTLSLRHEKWNSTFATLIDSKPSEKQFWNKLKTQTESTEALPNSTLNSDEKVETFAKHFEQTFTTNCKTKPKPSLFKYYTTNKHNTPISSAELDKAISNLKNTNSKGLD</sequence>
<proteinExistence type="predicted"/>
<accession>A0A3M7RHT2</accession>
<reference evidence="1 2" key="1">
    <citation type="journal article" date="2018" name="Sci. Rep.">
        <title>Genomic signatures of local adaptation to the degree of environmental predictability in rotifers.</title>
        <authorList>
            <person name="Franch-Gras L."/>
            <person name="Hahn C."/>
            <person name="Garcia-Roger E.M."/>
            <person name="Carmona M.J."/>
            <person name="Serra M."/>
            <person name="Gomez A."/>
        </authorList>
    </citation>
    <scope>NUCLEOTIDE SEQUENCE [LARGE SCALE GENOMIC DNA]</scope>
    <source>
        <strain evidence="1">HYR1</strain>
    </source>
</reference>
<dbReference type="AlphaFoldDB" id="A0A3M7RHT2"/>
<gene>
    <name evidence="1" type="ORF">BpHYR1_017385</name>
</gene>
<dbReference type="EMBL" id="REGN01003369">
    <property type="protein sequence ID" value="RNA22984.1"/>
    <property type="molecule type" value="Genomic_DNA"/>
</dbReference>
<dbReference type="GO" id="GO:0003964">
    <property type="term" value="F:RNA-directed DNA polymerase activity"/>
    <property type="evidence" value="ECO:0007669"/>
    <property type="project" value="UniProtKB-KW"/>
</dbReference>
<protein>
    <submittedName>
        <fullName evidence="1">RNA-directed DNA polymerase from transposon X</fullName>
    </submittedName>
</protein>
<dbReference type="Proteomes" id="UP000276133">
    <property type="component" value="Unassembled WGS sequence"/>
</dbReference>
<evidence type="ECO:0000313" key="1">
    <source>
        <dbReference type="EMBL" id="RNA22984.1"/>
    </source>
</evidence>
<keyword evidence="1" id="KW-0695">RNA-directed DNA polymerase</keyword>
<evidence type="ECO:0000313" key="2">
    <source>
        <dbReference type="Proteomes" id="UP000276133"/>
    </source>
</evidence>
<name>A0A3M7RHT2_BRAPC</name>
<dbReference type="Gene3D" id="3.60.10.10">
    <property type="entry name" value="Endonuclease/exonuclease/phosphatase"/>
    <property type="match status" value="1"/>
</dbReference>
<dbReference type="SUPFAM" id="SSF56219">
    <property type="entry name" value="DNase I-like"/>
    <property type="match status" value="1"/>
</dbReference>
<organism evidence="1 2">
    <name type="scientific">Brachionus plicatilis</name>
    <name type="common">Marine rotifer</name>
    <name type="synonym">Brachionus muelleri</name>
    <dbReference type="NCBI Taxonomy" id="10195"/>
    <lineage>
        <taxon>Eukaryota</taxon>
        <taxon>Metazoa</taxon>
        <taxon>Spiralia</taxon>
        <taxon>Gnathifera</taxon>
        <taxon>Rotifera</taxon>
        <taxon>Eurotatoria</taxon>
        <taxon>Monogononta</taxon>
        <taxon>Pseudotrocha</taxon>
        <taxon>Ploima</taxon>
        <taxon>Brachionidae</taxon>
        <taxon>Brachionus</taxon>
    </lineage>
</organism>
<keyword evidence="2" id="KW-1185">Reference proteome</keyword>
<comment type="caution">
    <text evidence="1">The sequence shown here is derived from an EMBL/GenBank/DDBJ whole genome shotgun (WGS) entry which is preliminary data.</text>
</comment>